<keyword evidence="1" id="KW-1133">Transmembrane helix</keyword>
<name>A0A9P1C3B4_9DINO</name>
<dbReference type="InterPro" id="IPR011990">
    <property type="entry name" value="TPR-like_helical_dom_sf"/>
</dbReference>
<keyword evidence="1" id="KW-0472">Membrane</keyword>
<dbReference type="InterPro" id="IPR006597">
    <property type="entry name" value="Sel1-like"/>
</dbReference>
<gene>
    <name evidence="2" type="ORF">C1SCF055_LOCUS11866</name>
</gene>
<dbReference type="EMBL" id="CAMXCT010000879">
    <property type="protein sequence ID" value="CAI3984324.1"/>
    <property type="molecule type" value="Genomic_DNA"/>
</dbReference>
<evidence type="ECO:0000256" key="1">
    <source>
        <dbReference type="SAM" id="Phobius"/>
    </source>
</evidence>
<dbReference type="EMBL" id="CAMXCT020000879">
    <property type="protein sequence ID" value="CAL1137699.1"/>
    <property type="molecule type" value="Genomic_DNA"/>
</dbReference>
<dbReference type="SUPFAM" id="SSF81901">
    <property type="entry name" value="HCP-like"/>
    <property type="match status" value="2"/>
</dbReference>
<evidence type="ECO:0000313" key="4">
    <source>
        <dbReference type="Proteomes" id="UP001152797"/>
    </source>
</evidence>
<accession>A0A9P1C3B4</accession>
<protein>
    <submittedName>
        <fullName evidence="3">Sel1-repeat-containing protein YbeQ</fullName>
    </submittedName>
</protein>
<keyword evidence="1" id="KW-0812">Transmembrane</keyword>
<evidence type="ECO:0000313" key="3">
    <source>
        <dbReference type="EMBL" id="CAL4771636.1"/>
    </source>
</evidence>
<dbReference type="AlphaFoldDB" id="A0A9P1C3B4"/>
<reference evidence="2" key="1">
    <citation type="submission" date="2022-10" db="EMBL/GenBank/DDBJ databases">
        <authorList>
            <person name="Chen Y."/>
            <person name="Dougan E. K."/>
            <person name="Chan C."/>
            <person name="Rhodes N."/>
            <person name="Thang M."/>
        </authorList>
    </citation>
    <scope>NUCLEOTIDE SEQUENCE</scope>
</reference>
<sequence>MSGAAGKRGRRLLQLASIAGVAICLVDVVAFARPRGFDIAPPPESVKETTIIEVPTESSPAPREKAPGVDVVIAGGSLSGLWLAMLLSAGVALGKVARVRLYQGRSRQNPQDIEVASIEGVVWREIPQHFQRALTSAGCFEQWPKQPRESGRSLDEEDFPRNIPVHRLKAALQKALAEADGVELLKEDYSLTEHRQLVQEDSFQCIVFADGGPSLKACEEIFDNLFSQPVPREANGGFLVAPERTLGVSFQVEEPLLPLGTVMALNWAQRRYFVNLTGEREGVLQIRLTPEEGLALAALVRTDDPLKKLRESNEEDLALLWQDIRDACRLFELPEGCLSHLAIFSADAADRPSYTRLPDVEVGEGPLVAFLLGGAARSGSASFGPGYGASGDLEAATSAAKALLSDRATAMKERLDLDAVAGHELVMKGLCARERQVGLGLGECIASGLRKMDGPQAEDAVLERLEATLKQLKRYPDRWPTEVQETLPTVEVLQKGRKLSARCWQAMAASGPWPDAAKEEAQKTVAEAEAAAYDFGGETEEGFQAAKSLEAQASSGSAECMLQLGVMYVTANGVEKDMSKGFHWIQKGAEMGHVEAQNCLGTMLRNGLGVEIQKEEAARWFEKAGEVGHAEAQFNLGEMLWDAELPQDLEAGVQLFQKAAQADLHAAQFKLGLALRRGLGVEMDVPRGMEYIEKAANQGLAEAQYFMGTCLFSGDGLRRDVTKSAAWFRKAAEQGDVMAQYSLGVMHELGEGVPQSDSQAQHWFRAAAAQGSLEAQARVRGPGLLPPPSA</sequence>
<dbReference type="EMBL" id="CAMXCT030000879">
    <property type="protein sequence ID" value="CAL4771636.1"/>
    <property type="molecule type" value="Genomic_DNA"/>
</dbReference>
<dbReference type="PANTHER" id="PTHR43628">
    <property type="entry name" value="ACTIVATOR OF C KINASE PROTEIN 1-RELATED"/>
    <property type="match status" value="1"/>
</dbReference>
<feature type="transmembrane region" description="Helical" evidence="1">
    <location>
        <begin position="12"/>
        <end position="32"/>
    </location>
</feature>
<evidence type="ECO:0000313" key="2">
    <source>
        <dbReference type="EMBL" id="CAI3984324.1"/>
    </source>
</evidence>
<keyword evidence="4" id="KW-1185">Reference proteome</keyword>
<dbReference type="Pfam" id="PF08238">
    <property type="entry name" value="Sel1"/>
    <property type="match status" value="6"/>
</dbReference>
<dbReference type="InterPro" id="IPR036188">
    <property type="entry name" value="FAD/NAD-bd_sf"/>
</dbReference>
<dbReference type="Gene3D" id="1.25.40.10">
    <property type="entry name" value="Tetratricopeptide repeat domain"/>
    <property type="match status" value="2"/>
</dbReference>
<dbReference type="Proteomes" id="UP001152797">
    <property type="component" value="Unassembled WGS sequence"/>
</dbReference>
<dbReference type="OrthoDB" id="442451at2759"/>
<dbReference type="InterPro" id="IPR052945">
    <property type="entry name" value="Mitotic_Regulator"/>
</dbReference>
<proteinExistence type="predicted"/>
<dbReference type="Gene3D" id="3.50.50.60">
    <property type="entry name" value="FAD/NAD(P)-binding domain"/>
    <property type="match status" value="1"/>
</dbReference>
<dbReference type="SMART" id="SM00671">
    <property type="entry name" value="SEL1"/>
    <property type="match status" value="6"/>
</dbReference>
<organism evidence="2">
    <name type="scientific">Cladocopium goreaui</name>
    <dbReference type="NCBI Taxonomy" id="2562237"/>
    <lineage>
        <taxon>Eukaryota</taxon>
        <taxon>Sar</taxon>
        <taxon>Alveolata</taxon>
        <taxon>Dinophyceae</taxon>
        <taxon>Suessiales</taxon>
        <taxon>Symbiodiniaceae</taxon>
        <taxon>Cladocopium</taxon>
    </lineage>
</organism>
<reference evidence="3 4" key="2">
    <citation type="submission" date="2024-05" db="EMBL/GenBank/DDBJ databases">
        <authorList>
            <person name="Chen Y."/>
            <person name="Shah S."/>
            <person name="Dougan E. K."/>
            <person name="Thang M."/>
            <person name="Chan C."/>
        </authorList>
    </citation>
    <scope>NUCLEOTIDE SEQUENCE [LARGE SCALE GENOMIC DNA]</scope>
</reference>
<comment type="caution">
    <text evidence="2">The sequence shown here is derived from an EMBL/GenBank/DDBJ whole genome shotgun (WGS) entry which is preliminary data.</text>
</comment>
<dbReference type="PANTHER" id="PTHR43628:SF1">
    <property type="entry name" value="CHITIN SYNTHASE REGULATORY FACTOR 2-RELATED"/>
    <property type="match status" value="1"/>
</dbReference>